<reference evidence="14" key="1">
    <citation type="journal article" date="2019" name="bioRxiv">
        <title>The Genome of the Zebra Mussel, Dreissena polymorpha: A Resource for Invasive Species Research.</title>
        <authorList>
            <person name="McCartney M.A."/>
            <person name="Auch B."/>
            <person name="Kono T."/>
            <person name="Mallez S."/>
            <person name="Zhang Y."/>
            <person name="Obille A."/>
            <person name="Becker A."/>
            <person name="Abrahante J.E."/>
            <person name="Garbe J."/>
            <person name="Badalamenti J.P."/>
            <person name="Herman A."/>
            <person name="Mangelson H."/>
            <person name="Liachko I."/>
            <person name="Sullivan S."/>
            <person name="Sone E.D."/>
            <person name="Koren S."/>
            <person name="Silverstein K.A.T."/>
            <person name="Beckman K.B."/>
            <person name="Gohl D.M."/>
        </authorList>
    </citation>
    <scope>NUCLEOTIDE SEQUENCE</scope>
    <source>
        <strain evidence="14">Duluth1</strain>
        <tissue evidence="14">Whole animal</tissue>
    </source>
</reference>
<evidence type="ECO:0000256" key="4">
    <source>
        <dbReference type="ARBA" id="ARBA00022679"/>
    </source>
</evidence>
<keyword evidence="8" id="KW-0833">Ubl conjugation pathway</keyword>
<dbReference type="PROSITE" id="PS50297">
    <property type="entry name" value="ANK_REP_REGION"/>
    <property type="match status" value="1"/>
</dbReference>
<evidence type="ECO:0000256" key="3">
    <source>
        <dbReference type="ARBA" id="ARBA00012483"/>
    </source>
</evidence>
<dbReference type="Pfam" id="PF12796">
    <property type="entry name" value="Ank_2"/>
    <property type="match status" value="1"/>
</dbReference>
<evidence type="ECO:0000256" key="10">
    <source>
        <dbReference type="PROSITE-ProRule" id="PRU00023"/>
    </source>
</evidence>
<evidence type="ECO:0000256" key="9">
    <source>
        <dbReference type="ARBA" id="ARBA00022833"/>
    </source>
</evidence>
<name>A0A9D4EQL6_DREPO</name>
<evidence type="ECO:0000256" key="5">
    <source>
        <dbReference type="ARBA" id="ARBA00022723"/>
    </source>
</evidence>
<evidence type="ECO:0000256" key="11">
    <source>
        <dbReference type="SAM" id="MobiDB-lite"/>
    </source>
</evidence>
<dbReference type="GO" id="GO:0005737">
    <property type="term" value="C:cytoplasm"/>
    <property type="evidence" value="ECO:0007669"/>
    <property type="project" value="TreeGrafter"/>
</dbReference>
<feature type="transmembrane region" description="Helical" evidence="12">
    <location>
        <begin position="208"/>
        <end position="230"/>
    </location>
</feature>
<dbReference type="SUPFAM" id="SSF48403">
    <property type="entry name" value="Ankyrin repeat"/>
    <property type="match status" value="1"/>
</dbReference>
<keyword evidence="5" id="KW-0479">Metal-binding</keyword>
<keyword evidence="4" id="KW-0808">Transferase</keyword>
<keyword evidence="12" id="KW-0812">Transmembrane</keyword>
<dbReference type="AlphaFoldDB" id="A0A9D4EQL6"/>
<sequence length="286" mass="30511">MNAFFPLQYIGLSGKLQHIEQNDDLIIDYGGINFRINQEAARKVPQLKFGDKVKILEDEHKAQILQAAHGGWSSEYTETLGKVGKVVNINSDGDVAVEIGDTAFVFNAACCELVKVPSVDRNDTANSTSNKTNIHTSNTTGVNSDSESNECISCGGDIYGSATEGQLPEALAETLRGMHNSLQALNGMASLAQNTQQRQSLSTPSIELMGPMLLVQASAGNVIPMVLFVLQNNPKMINAKHQGLTALIVACHEGNKAVVEILTAAGADLNITDDNSNTALMAATIR</sequence>
<dbReference type="EMBL" id="JAIWYP010000008">
    <property type="protein sequence ID" value="KAH3783598.1"/>
    <property type="molecule type" value="Genomic_DNA"/>
</dbReference>
<evidence type="ECO:0000256" key="8">
    <source>
        <dbReference type="ARBA" id="ARBA00022786"/>
    </source>
</evidence>
<evidence type="ECO:0000256" key="12">
    <source>
        <dbReference type="SAM" id="Phobius"/>
    </source>
</evidence>
<dbReference type="InterPro" id="IPR036770">
    <property type="entry name" value="Ankyrin_rpt-contain_sf"/>
</dbReference>
<dbReference type="InterPro" id="IPR002110">
    <property type="entry name" value="Ankyrin_rpt"/>
</dbReference>
<keyword evidence="9" id="KW-0862">Zinc</keyword>
<reference evidence="14" key="2">
    <citation type="submission" date="2020-11" db="EMBL/GenBank/DDBJ databases">
        <authorList>
            <person name="McCartney M.A."/>
            <person name="Auch B."/>
            <person name="Kono T."/>
            <person name="Mallez S."/>
            <person name="Becker A."/>
            <person name="Gohl D.M."/>
            <person name="Silverstein K.A.T."/>
            <person name="Koren S."/>
            <person name="Bechman K.B."/>
            <person name="Herman A."/>
            <person name="Abrahante J.E."/>
            <person name="Garbe J."/>
        </authorList>
    </citation>
    <scope>NUCLEOTIDE SEQUENCE</scope>
    <source>
        <strain evidence="14">Duluth1</strain>
        <tissue evidence="14">Whole animal</tissue>
    </source>
</reference>
<evidence type="ECO:0000256" key="2">
    <source>
        <dbReference type="ARBA" id="ARBA00004906"/>
    </source>
</evidence>
<dbReference type="Pfam" id="PF18346">
    <property type="entry name" value="SH3_15"/>
    <property type="match status" value="1"/>
</dbReference>
<comment type="pathway">
    <text evidence="2">Protein modification; protein ubiquitination.</text>
</comment>
<dbReference type="GO" id="GO:0061630">
    <property type="term" value="F:ubiquitin protein ligase activity"/>
    <property type="evidence" value="ECO:0007669"/>
    <property type="project" value="UniProtKB-EC"/>
</dbReference>
<keyword evidence="10" id="KW-0040">ANK repeat</keyword>
<dbReference type="GO" id="GO:0016567">
    <property type="term" value="P:protein ubiquitination"/>
    <property type="evidence" value="ECO:0007669"/>
    <property type="project" value="TreeGrafter"/>
</dbReference>
<feature type="repeat" description="ANK" evidence="10">
    <location>
        <begin position="242"/>
        <end position="274"/>
    </location>
</feature>
<feature type="domain" description="Mind bomb SH3 repeat" evidence="13">
    <location>
        <begin position="48"/>
        <end position="110"/>
    </location>
</feature>
<dbReference type="PROSITE" id="PS50088">
    <property type="entry name" value="ANK_REPEAT"/>
    <property type="match status" value="1"/>
</dbReference>
<protein>
    <recommendedName>
        <fullName evidence="3">RING-type E3 ubiquitin transferase</fullName>
        <ecNumber evidence="3">2.3.2.27</ecNumber>
    </recommendedName>
</protein>
<comment type="catalytic activity">
    <reaction evidence="1">
        <text>S-ubiquitinyl-[E2 ubiquitin-conjugating enzyme]-L-cysteine + [acceptor protein]-L-lysine = [E2 ubiquitin-conjugating enzyme]-L-cysteine + N(6)-ubiquitinyl-[acceptor protein]-L-lysine.</text>
        <dbReference type="EC" id="2.3.2.27"/>
    </reaction>
</comment>
<feature type="compositionally biased region" description="Polar residues" evidence="11">
    <location>
        <begin position="124"/>
        <end position="147"/>
    </location>
</feature>
<dbReference type="GO" id="GO:0008270">
    <property type="term" value="F:zinc ion binding"/>
    <property type="evidence" value="ECO:0007669"/>
    <property type="project" value="UniProtKB-KW"/>
</dbReference>
<keyword evidence="12" id="KW-0472">Membrane</keyword>
<evidence type="ECO:0000313" key="14">
    <source>
        <dbReference type="EMBL" id="KAH3783598.1"/>
    </source>
</evidence>
<dbReference type="InterPro" id="IPR040847">
    <property type="entry name" value="SH3_15"/>
</dbReference>
<keyword evidence="7" id="KW-0863">Zinc-finger</keyword>
<dbReference type="SMART" id="SM00248">
    <property type="entry name" value="ANK"/>
    <property type="match status" value="1"/>
</dbReference>
<evidence type="ECO:0000256" key="6">
    <source>
        <dbReference type="ARBA" id="ARBA00022737"/>
    </source>
</evidence>
<organism evidence="14 15">
    <name type="scientific">Dreissena polymorpha</name>
    <name type="common">Zebra mussel</name>
    <name type="synonym">Mytilus polymorpha</name>
    <dbReference type="NCBI Taxonomy" id="45954"/>
    <lineage>
        <taxon>Eukaryota</taxon>
        <taxon>Metazoa</taxon>
        <taxon>Spiralia</taxon>
        <taxon>Lophotrochozoa</taxon>
        <taxon>Mollusca</taxon>
        <taxon>Bivalvia</taxon>
        <taxon>Autobranchia</taxon>
        <taxon>Heteroconchia</taxon>
        <taxon>Euheterodonta</taxon>
        <taxon>Imparidentia</taxon>
        <taxon>Neoheterodontei</taxon>
        <taxon>Myida</taxon>
        <taxon>Dreissenoidea</taxon>
        <taxon>Dreissenidae</taxon>
        <taxon>Dreissena</taxon>
    </lineage>
</organism>
<evidence type="ECO:0000313" key="15">
    <source>
        <dbReference type="Proteomes" id="UP000828390"/>
    </source>
</evidence>
<gene>
    <name evidence="14" type="ORF">DPMN_161540</name>
</gene>
<comment type="caution">
    <text evidence="14">The sequence shown here is derived from an EMBL/GenBank/DDBJ whole genome shotgun (WGS) entry which is preliminary data.</text>
</comment>
<dbReference type="PANTHER" id="PTHR24202:SF4">
    <property type="entry name" value="E3 UBIQUITIN-PROTEIN LIGASE MIB2-RELATED"/>
    <property type="match status" value="1"/>
</dbReference>
<feature type="region of interest" description="Disordered" evidence="11">
    <location>
        <begin position="122"/>
        <end position="147"/>
    </location>
</feature>
<dbReference type="EC" id="2.3.2.27" evidence="3"/>
<proteinExistence type="predicted"/>
<dbReference type="PANTHER" id="PTHR24202">
    <property type="entry name" value="E3 UBIQUITIN-PROTEIN LIGASE MIB2"/>
    <property type="match status" value="1"/>
</dbReference>
<evidence type="ECO:0000256" key="7">
    <source>
        <dbReference type="ARBA" id="ARBA00022771"/>
    </source>
</evidence>
<evidence type="ECO:0000259" key="13">
    <source>
        <dbReference type="Pfam" id="PF18346"/>
    </source>
</evidence>
<keyword evidence="6" id="KW-0677">Repeat</keyword>
<dbReference type="Proteomes" id="UP000828390">
    <property type="component" value="Unassembled WGS sequence"/>
</dbReference>
<accession>A0A9D4EQL6</accession>
<keyword evidence="12" id="KW-1133">Transmembrane helix</keyword>
<keyword evidence="15" id="KW-1185">Reference proteome</keyword>
<evidence type="ECO:0000256" key="1">
    <source>
        <dbReference type="ARBA" id="ARBA00000900"/>
    </source>
</evidence>
<dbReference type="Gene3D" id="1.25.40.20">
    <property type="entry name" value="Ankyrin repeat-containing domain"/>
    <property type="match status" value="1"/>
</dbReference>